<evidence type="ECO:0000313" key="3">
    <source>
        <dbReference type="Proteomes" id="UP000007431"/>
    </source>
</evidence>
<dbReference type="AlphaFoldDB" id="D8PR64"/>
<feature type="compositionally biased region" description="Low complexity" evidence="1">
    <location>
        <begin position="119"/>
        <end position="141"/>
    </location>
</feature>
<feature type="region of interest" description="Disordered" evidence="1">
    <location>
        <begin position="1"/>
        <end position="21"/>
    </location>
</feature>
<keyword evidence="3" id="KW-1185">Reference proteome</keyword>
<dbReference type="InParanoid" id="D8PR64"/>
<evidence type="ECO:0000313" key="2">
    <source>
        <dbReference type="EMBL" id="EFJ03136.1"/>
    </source>
</evidence>
<dbReference type="OrthoDB" id="2945034at2759"/>
<organism evidence="3">
    <name type="scientific">Schizophyllum commune (strain H4-8 / FGSC 9210)</name>
    <name type="common">Split gill fungus</name>
    <dbReference type="NCBI Taxonomy" id="578458"/>
    <lineage>
        <taxon>Eukaryota</taxon>
        <taxon>Fungi</taxon>
        <taxon>Dikarya</taxon>
        <taxon>Basidiomycota</taxon>
        <taxon>Agaricomycotina</taxon>
        <taxon>Agaricomycetes</taxon>
        <taxon>Agaricomycetidae</taxon>
        <taxon>Agaricales</taxon>
        <taxon>Schizophyllaceae</taxon>
        <taxon>Schizophyllum</taxon>
    </lineage>
</organism>
<sequence length="287" mass="30447">MHTHNSANPKRALSASSVAPSPQSFVFKSSRYTAVDPDVQPGWVRRRPKLSDTLLRSHATGATNVVDSPNGFIPLPNAKTFPQSLSRLPIFLQANGLAPIESLPTSSYLSPSPPPSPKPLALTTPQSTPALSSASFSPVSPSILRTPPDSLSCVNTRPKNTHSLSLTEVFAELRTPPATASGGAVSKYGLGPSGSYFPLVSEETTPSRKSYTPSESDMQDRSVKMKVIENAEALLRALEWQGAGARLRERSDELDAITEKLAALSLESAGSDTASSVADSEHEQDVG</sequence>
<dbReference type="GeneID" id="9586124"/>
<dbReference type="HOGENOM" id="CLU_970302_0_0_1"/>
<accession>D8PR64</accession>
<dbReference type="KEGG" id="scm:SCHCO_02666860"/>
<protein>
    <submittedName>
        <fullName evidence="2">Expressed protein</fullName>
    </submittedName>
</protein>
<proteinExistence type="predicted"/>
<dbReference type="RefSeq" id="XP_003038038.1">
    <property type="nucleotide sequence ID" value="XM_003037992.1"/>
</dbReference>
<dbReference type="EMBL" id="GL377302">
    <property type="protein sequence ID" value="EFJ03136.1"/>
    <property type="molecule type" value="Genomic_DNA"/>
</dbReference>
<dbReference type="VEuPathDB" id="FungiDB:SCHCODRAFT_02666860"/>
<feature type="region of interest" description="Disordered" evidence="1">
    <location>
        <begin position="105"/>
        <end position="141"/>
    </location>
</feature>
<evidence type="ECO:0000256" key="1">
    <source>
        <dbReference type="SAM" id="MobiDB-lite"/>
    </source>
</evidence>
<feature type="region of interest" description="Disordered" evidence="1">
    <location>
        <begin position="265"/>
        <end position="287"/>
    </location>
</feature>
<feature type="compositionally biased region" description="Polar residues" evidence="1">
    <location>
        <begin position="268"/>
        <end position="278"/>
    </location>
</feature>
<reference evidence="2 3" key="1">
    <citation type="journal article" date="2010" name="Nat. Biotechnol.">
        <title>Genome sequence of the model mushroom Schizophyllum commune.</title>
        <authorList>
            <person name="Ohm R.A."/>
            <person name="de Jong J.F."/>
            <person name="Lugones L.G."/>
            <person name="Aerts A."/>
            <person name="Kothe E."/>
            <person name="Stajich J.E."/>
            <person name="de Vries R.P."/>
            <person name="Record E."/>
            <person name="Levasseur A."/>
            <person name="Baker S.E."/>
            <person name="Bartholomew K.A."/>
            <person name="Coutinho P.M."/>
            <person name="Erdmann S."/>
            <person name="Fowler T.J."/>
            <person name="Gathman A.C."/>
            <person name="Lombard V."/>
            <person name="Henrissat B."/>
            <person name="Knabe N."/>
            <person name="Kuees U."/>
            <person name="Lilly W.W."/>
            <person name="Lindquist E."/>
            <person name="Lucas S."/>
            <person name="Magnuson J.K."/>
            <person name="Piumi F."/>
            <person name="Raudaskoski M."/>
            <person name="Salamov A."/>
            <person name="Schmutz J."/>
            <person name="Schwarze F.W.M.R."/>
            <person name="vanKuyk P.A."/>
            <person name="Horton J.S."/>
            <person name="Grigoriev I.V."/>
            <person name="Woesten H.A.B."/>
        </authorList>
    </citation>
    <scope>NUCLEOTIDE SEQUENCE [LARGE SCALE GENOMIC DNA]</scope>
    <source>
        <strain evidence="3">H4-8 / FGSC 9210</strain>
    </source>
</reference>
<name>D8PR64_SCHCM</name>
<dbReference type="Proteomes" id="UP000007431">
    <property type="component" value="Unassembled WGS sequence"/>
</dbReference>
<gene>
    <name evidence="2" type="ORF">SCHCODRAFT_83848</name>
</gene>